<comment type="caution">
    <text evidence="2">The sequence shown here is derived from an EMBL/GenBank/DDBJ whole genome shotgun (WGS) entry which is preliminary data.</text>
</comment>
<proteinExistence type="predicted"/>
<evidence type="ECO:0000256" key="1">
    <source>
        <dbReference type="SAM" id="SignalP"/>
    </source>
</evidence>
<organism evidence="2 3">
    <name type="scientific">Streptomyces milbemycinicus</name>
    <dbReference type="NCBI Taxonomy" id="476552"/>
    <lineage>
        <taxon>Bacteria</taxon>
        <taxon>Bacillati</taxon>
        <taxon>Actinomycetota</taxon>
        <taxon>Actinomycetes</taxon>
        <taxon>Kitasatosporales</taxon>
        <taxon>Streptomycetaceae</taxon>
        <taxon>Streptomyces</taxon>
    </lineage>
</organism>
<dbReference type="Proteomes" id="UP001620295">
    <property type="component" value="Unassembled WGS sequence"/>
</dbReference>
<dbReference type="EMBL" id="JBJDQH010000005">
    <property type="protein sequence ID" value="MFK4266738.1"/>
    <property type="molecule type" value="Genomic_DNA"/>
</dbReference>
<reference evidence="2 3" key="1">
    <citation type="submission" date="2024-11" db="EMBL/GenBank/DDBJ databases">
        <title>The Natural Products Discovery Center: Release of the First 8490 Sequenced Strains for Exploring Actinobacteria Biosynthetic Diversity.</title>
        <authorList>
            <person name="Kalkreuter E."/>
            <person name="Kautsar S.A."/>
            <person name="Yang D."/>
            <person name="Bader C.D."/>
            <person name="Teijaro C.N."/>
            <person name="Fluegel L."/>
            <person name="Davis C.M."/>
            <person name="Simpson J.R."/>
            <person name="Lauterbach L."/>
            <person name="Steele A.D."/>
            <person name="Gui C."/>
            <person name="Meng S."/>
            <person name="Li G."/>
            <person name="Viehrig K."/>
            <person name="Ye F."/>
            <person name="Su P."/>
            <person name="Kiefer A.F."/>
            <person name="Nichols A."/>
            <person name="Cepeda A.J."/>
            <person name="Yan W."/>
            <person name="Fan B."/>
            <person name="Jiang Y."/>
            <person name="Adhikari A."/>
            <person name="Zheng C.-J."/>
            <person name="Schuster L."/>
            <person name="Cowan T.M."/>
            <person name="Smanski M.J."/>
            <person name="Chevrette M.G."/>
            <person name="De Carvalho L.P.S."/>
            <person name="Shen B."/>
        </authorList>
    </citation>
    <scope>NUCLEOTIDE SEQUENCE [LARGE SCALE GENOMIC DNA]</scope>
    <source>
        <strain evidence="2 3">NPDC020863</strain>
    </source>
</reference>
<evidence type="ECO:0000313" key="3">
    <source>
        <dbReference type="Proteomes" id="UP001620295"/>
    </source>
</evidence>
<evidence type="ECO:0008006" key="4">
    <source>
        <dbReference type="Google" id="ProtNLM"/>
    </source>
</evidence>
<accession>A0ABW8LLE4</accession>
<feature type="signal peptide" evidence="1">
    <location>
        <begin position="1"/>
        <end position="24"/>
    </location>
</feature>
<name>A0ABW8LLE4_9ACTN</name>
<feature type="chain" id="PRO_5046284109" description="Secreted protein" evidence="1">
    <location>
        <begin position="25"/>
        <end position="129"/>
    </location>
</feature>
<keyword evidence="1" id="KW-0732">Signal</keyword>
<sequence>MNIGKTAALVTAAAGAVVFGGSNAGAFPWDNPNQQVNECDSKSGVGVSGPGPGSSCLNFAEIFGDPHGVVQQNHCDTRLGSTANITVVAPTGGGETGSQCANIAISERPDFMAPHRGMYGEGGYGAELR</sequence>
<evidence type="ECO:0000313" key="2">
    <source>
        <dbReference type="EMBL" id="MFK4266738.1"/>
    </source>
</evidence>
<dbReference type="RefSeq" id="WP_358635649.1">
    <property type="nucleotide sequence ID" value="NZ_JBFACG010000009.1"/>
</dbReference>
<gene>
    <name evidence="2" type="ORF">ACI2L5_17615</name>
</gene>
<keyword evidence="3" id="KW-1185">Reference proteome</keyword>
<protein>
    <recommendedName>
        <fullName evidence="4">Secreted protein</fullName>
    </recommendedName>
</protein>